<accession>A0ABQ2ZQD7</accession>
<evidence type="ECO:0000259" key="2">
    <source>
        <dbReference type="Pfam" id="PF00561"/>
    </source>
</evidence>
<proteinExistence type="predicted"/>
<dbReference type="InterPro" id="IPR000073">
    <property type="entry name" value="AB_hydrolase_1"/>
</dbReference>
<organism evidence="3 4">
    <name type="scientific">Streptomyces xanthochromogenes</name>
    <dbReference type="NCBI Taxonomy" id="67384"/>
    <lineage>
        <taxon>Bacteria</taxon>
        <taxon>Bacillati</taxon>
        <taxon>Actinomycetota</taxon>
        <taxon>Actinomycetes</taxon>
        <taxon>Kitasatosporales</taxon>
        <taxon>Streptomycetaceae</taxon>
        <taxon>Streptomyces</taxon>
    </lineage>
</organism>
<dbReference type="Proteomes" id="UP000600946">
    <property type="component" value="Unassembled WGS sequence"/>
</dbReference>
<dbReference type="Gene3D" id="3.40.50.1820">
    <property type="entry name" value="alpha/beta hydrolase"/>
    <property type="match status" value="1"/>
</dbReference>
<name>A0ABQ2ZQD7_9ACTN</name>
<dbReference type="Pfam" id="PF00561">
    <property type="entry name" value="Abhydrolase_1"/>
    <property type="match status" value="1"/>
</dbReference>
<keyword evidence="4" id="KW-1185">Reference proteome</keyword>
<comment type="caution">
    <text evidence="3">The sequence shown here is derived from an EMBL/GenBank/DDBJ whole genome shotgun (WGS) entry which is preliminary data.</text>
</comment>
<protein>
    <submittedName>
        <fullName evidence="3">Hydrolase</fullName>
    </submittedName>
</protein>
<dbReference type="InterPro" id="IPR050266">
    <property type="entry name" value="AB_hydrolase_sf"/>
</dbReference>
<evidence type="ECO:0000313" key="4">
    <source>
        <dbReference type="Proteomes" id="UP000600946"/>
    </source>
</evidence>
<dbReference type="RefSeq" id="WP_308432587.1">
    <property type="nucleotide sequence ID" value="NZ_JBEPET010000001.1"/>
</dbReference>
<dbReference type="EMBL" id="BMUU01000001">
    <property type="protein sequence ID" value="GGY19490.1"/>
    <property type="molecule type" value="Genomic_DNA"/>
</dbReference>
<feature type="domain" description="AB hydrolase-1" evidence="2">
    <location>
        <begin position="7"/>
        <end position="205"/>
    </location>
</feature>
<dbReference type="SUPFAM" id="SSF53474">
    <property type="entry name" value="alpha/beta-Hydrolases"/>
    <property type="match status" value="1"/>
</dbReference>
<sequence length="233" mass="24939">MPDDPASFRCDRQVADVETLRVHLGLDRLDLLAHSASGNLALLYAARHPDRVRSLTLVAPGVRAVGIEVTEDDWRAAVALRAGEPWYEEGRAALERLWAKEASWGEVLDAIRPFAYGRWDAAAQRHEALTRAVRDQALAGAYYADGAFDPAATVAALAGLAAPVLVIAGEYDGGPAPTRAAELAALFPDAELVVQRGAGHSPWVDDPEAFVRTVAAFLDPEARTVVVDGVRLA</sequence>
<evidence type="ECO:0000256" key="1">
    <source>
        <dbReference type="ARBA" id="ARBA00022801"/>
    </source>
</evidence>
<keyword evidence="1 3" id="KW-0378">Hydrolase</keyword>
<dbReference type="InterPro" id="IPR029058">
    <property type="entry name" value="AB_hydrolase_fold"/>
</dbReference>
<dbReference type="GO" id="GO:0016787">
    <property type="term" value="F:hydrolase activity"/>
    <property type="evidence" value="ECO:0007669"/>
    <property type="project" value="UniProtKB-KW"/>
</dbReference>
<reference evidence="4" key="1">
    <citation type="journal article" date="2019" name="Int. J. Syst. Evol. Microbiol.">
        <title>The Global Catalogue of Microorganisms (GCM) 10K type strain sequencing project: providing services to taxonomists for standard genome sequencing and annotation.</title>
        <authorList>
            <consortium name="The Broad Institute Genomics Platform"/>
            <consortium name="The Broad Institute Genome Sequencing Center for Infectious Disease"/>
            <person name="Wu L."/>
            <person name="Ma J."/>
        </authorList>
    </citation>
    <scope>NUCLEOTIDE SEQUENCE [LARGE SCALE GENOMIC DNA]</scope>
    <source>
        <strain evidence="4">JCM 4594</strain>
    </source>
</reference>
<dbReference type="PANTHER" id="PTHR43798">
    <property type="entry name" value="MONOACYLGLYCEROL LIPASE"/>
    <property type="match status" value="1"/>
</dbReference>
<gene>
    <name evidence="3" type="ORF">GCM10010326_10620</name>
</gene>
<dbReference type="PANTHER" id="PTHR43798:SF31">
    <property type="entry name" value="AB HYDROLASE SUPERFAMILY PROTEIN YCLE"/>
    <property type="match status" value="1"/>
</dbReference>
<dbReference type="GeneID" id="303483213"/>
<evidence type="ECO:0000313" key="3">
    <source>
        <dbReference type="EMBL" id="GGY19490.1"/>
    </source>
</evidence>